<dbReference type="SUPFAM" id="SSF49482">
    <property type="entry name" value="Aromatic compound dioxygenase"/>
    <property type="match status" value="1"/>
</dbReference>
<name>A0A9W8WKK1_9HYPO</name>
<dbReference type="GO" id="GO:0008199">
    <property type="term" value="F:ferric iron binding"/>
    <property type="evidence" value="ECO:0007669"/>
    <property type="project" value="InterPro"/>
</dbReference>
<evidence type="ECO:0000256" key="4">
    <source>
        <dbReference type="ARBA" id="ARBA00022964"/>
    </source>
</evidence>
<dbReference type="PANTHER" id="PTHR33711:SF7">
    <property type="entry name" value="INTRADIOL RING-CLEAVAGE DIOXYGENASES DOMAIN-CONTAINING PROTEIN-RELATED"/>
    <property type="match status" value="1"/>
</dbReference>
<sequence length="331" mass="36829">MAEKPIEGATMADLTIDNITPNAVAISTRSGNRRLDYVMERLITHIHDFARETRLSTEEWKAGLDFLVQVGQITTDVRNESILLSDVLGLSLLVDSIDHPKPDSSTEGSVLGPFHTHDAPEVLHGDSISSDEEGQPLFCLCTVKDRQGNPVEGVKVDVWETDSSGFYDVQHSDRSEPAGRAILSTDSEGKFWFKAIVPVSYPIPSDGPVGKLLTRLNRHYWRPAHMHFMFNKDGWDHLITALYIDPDPYLTSDAVFGVKSSLIVKLQEVSEELAAQYDIPQGMKLLTYDFVLITSDESTELRDKNALEALGNIFPGRKCTLVDHLPVPDLD</sequence>
<dbReference type="GO" id="GO:0018576">
    <property type="term" value="F:catechol 1,2-dioxygenase activity"/>
    <property type="evidence" value="ECO:0007669"/>
    <property type="project" value="InterPro"/>
</dbReference>
<evidence type="ECO:0000256" key="1">
    <source>
        <dbReference type="ARBA" id="ARBA00001965"/>
    </source>
</evidence>
<dbReference type="GO" id="GO:0009712">
    <property type="term" value="P:catechol-containing compound metabolic process"/>
    <property type="evidence" value="ECO:0007669"/>
    <property type="project" value="InterPro"/>
</dbReference>
<dbReference type="InterPro" id="IPR050770">
    <property type="entry name" value="Intradiol_RC_Dioxygenase"/>
</dbReference>
<dbReference type="AlphaFoldDB" id="A0A9W8WKK1"/>
<dbReference type="InterPro" id="IPR007535">
    <property type="entry name" value="Catechol_dOase_N"/>
</dbReference>
<evidence type="ECO:0000259" key="8">
    <source>
        <dbReference type="Pfam" id="PF04444"/>
    </source>
</evidence>
<keyword evidence="5" id="KW-0560">Oxidoreductase</keyword>
<keyword evidence="6" id="KW-0408">Iron</keyword>
<evidence type="ECO:0000259" key="7">
    <source>
        <dbReference type="Pfam" id="PF00775"/>
    </source>
</evidence>
<keyword evidence="3" id="KW-0479">Metal-binding</keyword>
<reference evidence="9" key="1">
    <citation type="submission" date="2022-10" db="EMBL/GenBank/DDBJ databases">
        <title>Tapping the CABI collections for fungal endophytes: first genome assemblies for Collariella, Neodidymelliopsis, Ascochyta clinopodiicola, Didymella pomorum, Didymosphaeria variabile, Neocosmospora piperis and Neocucurbitaria cava.</title>
        <authorList>
            <person name="Hill R."/>
        </authorList>
    </citation>
    <scope>NUCLEOTIDE SEQUENCE</scope>
    <source>
        <strain evidence="9">IMI 366586</strain>
    </source>
</reference>
<dbReference type="InterPro" id="IPR015889">
    <property type="entry name" value="Intradiol_dOase_core"/>
</dbReference>
<dbReference type="EMBL" id="JAPEUR010000018">
    <property type="protein sequence ID" value="KAJ4327898.1"/>
    <property type="molecule type" value="Genomic_DNA"/>
</dbReference>
<dbReference type="InterPro" id="IPR000627">
    <property type="entry name" value="Intradiol_dOase_C"/>
</dbReference>
<feature type="domain" description="Intradiol ring-cleavage dioxygenases" evidence="7">
    <location>
        <begin position="130"/>
        <end position="292"/>
    </location>
</feature>
<evidence type="ECO:0008006" key="11">
    <source>
        <dbReference type="Google" id="ProtNLM"/>
    </source>
</evidence>
<evidence type="ECO:0000256" key="3">
    <source>
        <dbReference type="ARBA" id="ARBA00022723"/>
    </source>
</evidence>
<keyword evidence="4" id="KW-0223">Dioxygenase</keyword>
<organism evidence="9 10">
    <name type="scientific">Fusarium piperis</name>
    <dbReference type="NCBI Taxonomy" id="1435070"/>
    <lineage>
        <taxon>Eukaryota</taxon>
        <taxon>Fungi</taxon>
        <taxon>Dikarya</taxon>
        <taxon>Ascomycota</taxon>
        <taxon>Pezizomycotina</taxon>
        <taxon>Sordariomycetes</taxon>
        <taxon>Hypocreomycetidae</taxon>
        <taxon>Hypocreales</taxon>
        <taxon>Nectriaceae</taxon>
        <taxon>Fusarium</taxon>
        <taxon>Fusarium solani species complex</taxon>
    </lineage>
</organism>
<accession>A0A9W8WKK1</accession>
<dbReference type="Pfam" id="PF04444">
    <property type="entry name" value="Dioxygenase_N"/>
    <property type="match status" value="1"/>
</dbReference>
<evidence type="ECO:0000313" key="10">
    <source>
        <dbReference type="Proteomes" id="UP001140502"/>
    </source>
</evidence>
<dbReference type="Proteomes" id="UP001140502">
    <property type="component" value="Unassembled WGS sequence"/>
</dbReference>
<dbReference type="Gene3D" id="2.60.130.10">
    <property type="entry name" value="Aromatic compound dioxygenase"/>
    <property type="match status" value="1"/>
</dbReference>
<evidence type="ECO:0000256" key="5">
    <source>
        <dbReference type="ARBA" id="ARBA00023002"/>
    </source>
</evidence>
<keyword evidence="10" id="KW-1185">Reference proteome</keyword>
<proteinExistence type="inferred from homology"/>
<feature type="domain" description="Catechol dioxygenase N-terminal" evidence="8">
    <location>
        <begin position="32"/>
        <end position="105"/>
    </location>
</feature>
<evidence type="ECO:0000256" key="2">
    <source>
        <dbReference type="ARBA" id="ARBA00007825"/>
    </source>
</evidence>
<comment type="cofactor">
    <cofactor evidence="1">
        <name>Fe(3+)</name>
        <dbReference type="ChEBI" id="CHEBI:29034"/>
    </cofactor>
</comment>
<comment type="caution">
    <text evidence="9">The sequence shown here is derived from an EMBL/GenBank/DDBJ whole genome shotgun (WGS) entry which is preliminary data.</text>
</comment>
<evidence type="ECO:0000313" key="9">
    <source>
        <dbReference type="EMBL" id="KAJ4327898.1"/>
    </source>
</evidence>
<evidence type="ECO:0000256" key="6">
    <source>
        <dbReference type="ARBA" id="ARBA00023004"/>
    </source>
</evidence>
<dbReference type="Pfam" id="PF00775">
    <property type="entry name" value="Dioxygenase_C"/>
    <property type="match status" value="1"/>
</dbReference>
<dbReference type="OrthoDB" id="5238185at2759"/>
<dbReference type="PANTHER" id="PTHR33711">
    <property type="entry name" value="DIOXYGENASE, PUTATIVE (AFU_ORTHOLOGUE AFUA_2G02910)-RELATED"/>
    <property type="match status" value="1"/>
</dbReference>
<comment type="similarity">
    <text evidence="2">Belongs to the intradiol ring-cleavage dioxygenase family.</text>
</comment>
<protein>
    <recommendedName>
        <fullName evidence="11">Hydroxyquinol 1,2-dioxygenase</fullName>
    </recommendedName>
</protein>
<gene>
    <name evidence="9" type="ORF">N0V84_001709</name>
</gene>